<dbReference type="Proteomes" id="UP001250791">
    <property type="component" value="Unassembled WGS sequence"/>
</dbReference>
<dbReference type="EC" id="1.1.1.100" evidence="4"/>
<reference evidence="4 5" key="1">
    <citation type="submission" date="2023-07" db="EMBL/GenBank/DDBJ databases">
        <title>Sorghum-associated microbial communities from plants grown in Nebraska, USA.</title>
        <authorList>
            <person name="Schachtman D."/>
        </authorList>
    </citation>
    <scope>NUCLEOTIDE SEQUENCE [LARGE SCALE GENOMIC DNA]</scope>
    <source>
        <strain evidence="4 5">3199</strain>
    </source>
</reference>
<sequence length="257" mass="26247">MMPKPSRIAVVTGGTSGIGLATARKLLAAGHRVAVFSHSAKTVTDATAVLSAEFGSGQVLGRVVDLSDPIAVANFFEELSSTWGDAEILVCNAGISPKGLAGPRRFEDIGLEEWNEVLAVNLTGTMLCCQAVVRGMRQAGFGRIILIGSLAGRTRPRIAGGAYAASKAALAGLMRTLVGPCGPFGITVNLVAPGRILTPLTGDPNTPANRDAVARIPSARLGTPEDIAAAVAFLASEEAGFVNGAILDINGGEYAPA</sequence>
<organism evidence="4 5">
    <name type="scientific">Rhizobium miluonense</name>
    <dbReference type="NCBI Taxonomy" id="411945"/>
    <lineage>
        <taxon>Bacteria</taxon>
        <taxon>Pseudomonadati</taxon>
        <taxon>Pseudomonadota</taxon>
        <taxon>Alphaproteobacteria</taxon>
        <taxon>Hyphomicrobiales</taxon>
        <taxon>Rhizobiaceae</taxon>
        <taxon>Rhizobium/Agrobacterium group</taxon>
        <taxon>Rhizobium</taxon>
    </lineage>
</organism>
<dbReference type="PRINTS" id="PR00080">
    <property type="entry name" value="SDRFAMILY"/>
</dbReference>
<evidence type="ECO:0000313" key="5">
    <source>
        <dbReference type="Proteomes" id="UP001250791"/>
    </source>
</evidence>
<dbReference type="Pfam" id="PF13561">
    <property type="entry name" value="adh_short_C2"/>
    <property type="match status" value="1"/>
</dbReference>
<dbReference type="EMBL" id="JAVDUP010000003">
    <property type="protein sequence ID" value="MDR6901425.1"/>
    <property type="molecule type" value="Genomic_DNA"/>
</dbReference>
<comment type="caution">
    <text evidence="4">The sequence shown here is derived from an EMBL/GenBank/DDBJ whole genome shotgun (WGS) entry which is preliminary data.</text>
</comment>
<evidence type="ECO:0000256" key="2">
    <source>
        <dbReference type="ARBA" id="ARBA00023002"/>
    </source>
</evidence>
<dbReference type="Gene3D" id="3.40.50.720">
    <property type="entry name" value="NAD(P)-binding Rossmann-like Domain"/>
    <property type="match status" value="1"/>
</dbReference>
<dbReference type="PANTHER" id="PTHR42879:SF2">
    <property type="entry name" value="3-OXOACYL-[ACYL-CARRIER-PROTEIN] REDUCTASE FABG"/>
    <property type="match status" value="1"/>
</dbReference>
<dbReference type="InterPro" id="IPR057326">
    <property type="entry name" value="KR_dom"/>
</dbReference>
<dbReference type="SMART" id="SM00822">
    <property type="entry name" value="PKS_KR"/>
    <property type="match status" value="1"/>
</dbReference>
<dbReference type="SUPFAM" id="SSF51735">
    <property type="entry name" value="NAD(P)-binding Rossmann-fold domains"/>
    <property type="match status" value="1"/>
</dbReference>
<comment type="similarity">
    <text evidence="1">Belongs to the short-chain dehydrogenases/reductases (SDR) family.</text>
</comment>
<keyword evidence="5" id="KW-1185">Reference proteome</keyword>
<proteinExistence type="inferred from homology"/>
<dbReference type="PANTHER" id="PTHR42879">
    <property type="entry name" value="3-OXOACYL-(ACYL-CARRIER-PROTEIN) REDUCTASE"/>
    <property type="match status" value="1"/>
</dbReference>
<dbReference type="InterPro" id="IPR050259">
    <property type="entry name" value="SDR"/>
</dbReference>
<accession>A0ABU1SR23</accession>
<evidence type="ECO:0000313" key="4">
    <source>
        <dbReference type="EMBL" id="MDR6901425.1"/>
    </source>
</evidence>
<dbReference type="RefSeq" id="WP_405048002.1">
    <property type="nucleotide sequence ID" value="NZ_JAVDUP010000003.1"/>
</dbReference>
<dbReference type="GO" id="GO:0004316">
    <property type="term" value="F:3-oxoacyl-[acyl-carrier-protein] reductase (NADPH) activity"/>
    <property type="evidence" value="ECO:0007669"/>
    <property type="project" value="UniProtKB-EC"/>
</dbReference>
<dbReference type="PRINTS" id="PR00081">
    <property type="entry name" value="GDHRDH"/>
</dbReference>
<dbReference type="InterPro" id="IPR002347">
    <property type="entry name" value="SDR_fam"/>
</dbReference>
<protein>
    <submittedName>
        <fullName evidence="4">3-oxoacyl-[acyl-carrier protein] reductase</fullName>
        <ecNumber evidence="4">1.1.1.100</ecNumber>
    </submittedName>
</protein>
<name>A0ABU1SR23_9HYPH</name>
<dbReference type="InterPro" id="IPR036291">
    <property type="entry name" value="NAD(P)-bd_dom_sf"/>
</dbReference>
<evidence type="ECO:0000259" key="3">
    <source>
        <dbReference type="SMART" id="SM00822"/>
    </source>
</evidence>
<evidence type="ECO:0000256" key="1">
    <source>
        <dbReference type="ARBA" id="ARBA00006484"/>
    </source>
</evidence>
<dbReference type="NCBIfam" id="NF009466">
    <property type="entry name" value="PRK12826.1-2"/>
    <property type="match status" value="1"/>
</dbReference>
<gene>
    <name evidence="4" type="ORF">J2W52_003049</name>
</gene>
<feature type="domain" description="Ketoreductase" evidence="3">
    <location>
        <begin position="7"/>
        <end position="199"/>
    </location>
</feature>
<keyword evidence="2 4" id="KW-0560">Oxidoreductase</keyword>